<keyword evidence="1" id="KW-0547">Nucleotide-binding</keyword>
<dbReference type="Pfam" id="PF05970">
    <property type="entry name" value="PIF1"/>
    <property type="match status" value="1"/>
</dbReference>
<dbReference type="CDD" id="cd04480">
    <property type="entry name" value="RPA1_DBD_A_like"/>
    <property type="match status" value="1"/>
</dbReference>
<dbReference type="PANTHER" id="PTHR10492:SF90">
    <property type="entry name" value="ATP-DEPENDENT DNA HELICASE"/>
    <property type="match status" value="1"/>
</dbReference>
<dbReference type="SUPFAM" id="SSF50249">
    <property type="entry name" value="Nucleic acid-binding proteins"/>
    <property type="match status" value="1"/>
</dbReference>
<feature type="region of interest" description="Disordered" evidence="2">
    <location>
        <begin position="642"/>
        <end position="670"/>
    </location>
</feature>
<dbReference type="PANTHER" id="PTHR10492">
    <property type="match status" value="1"/>
</dbReference>
<dbReference type="InterPro" id="IPR003871">
    <property type="entry name" value="RFA1B/D_OB_1st"/>
</dbReference>
<reference evidence="6" key="1">
    <citation type="submission" date="2020-07" db="EMBL/GenBank/DDBJ databases">
        <title>Ethylene signaling mediates host invasion by parasitic plants.</title>
        <authorList>
            <person name="Yoshida S."/>
        </authorList>
    </citation>
    <scope>NUCLEOTIDE SEQUENCE</scope>
    <source>
        <strain evidence="6">Okayama</strain>
    </source>
</reference>
<evidence type="ECO:0000313" key="7">
    <source>
        <dbReference type="Proteomes" id="UP000653305"/>
    </source>
</evidence>
<dbReference type="InterPro" id="IPR010285">
    <property type="entry name" value="DNA_helicase_pif1-like_DEAD"/>
</dbReference>
<keyword evidence="1" id="KW-0234">DNA repair</keyword>
<evidence type="ECO:0000256" key="2">
    <source>
        <dbReference type="SAM" id="MobiDB-lite"/>
    </source>
</evidence>
<dbReference type="Proteomes" id="UP000653305">
    <property type="component" value="Unassembled WGS sequence"/>
</dbReference>
<dbReference type="GO" id="GO:0005524">
    <property type="term" value="F:ATP binding"/>
    <property type="evidence" value="ECO:0007669"/>
    <property type="project" value="UniProtKB-KW"/>
</dbReference>
<comment type="similarity">
    <text evidence="1">Belongs to the helicase family.</text>
</comment>
<evidence type="ECO:0000259" key="4">
    <source>
        <dbReference type="Pfam" id="PF05970"/>
    </source>
</evidence>
<keyword evidence="7" id="KW-1185">Reference proteome</keyword>
<dbReference type="SUPFAM" id="SSF52540">
    <property type="entry name" value="P-loop containing nucleoside triphosphate hydrolases"/>
    <property type="match status" value="1"/>
</dbReference>
<dbReference type="GO" id="GO:0006310">
    <property type="term" value="P:DNA recombination"/>
    <property type="evidence" value="ECO:0007669"/>
    <property type="project" value="UniProtKB-KW"/>
</dbReference>
<evidence type="ECO:0000259" key="3">
    <source>
        <dbReference type="Pfam" id="PF02721"/>
    </source>
</evidence>
<sequence length="670" mass="76102">MVHRFCIEALHKSLKDIFGDSMLQGTSTAFGGRTVIFGGDFRQILPVIPSGTKADILNATMCNSQIWHECEVYTLKLNMRLMQPHMDDHRRDELNQFAQWLLNIGDGKISSTVKNNAEDGDWIVIPNDFLINEIGDPLDIIFRATYIDFEQKFSDPLYLRQRAIVTPHNDVVDQINSYILEKMPGPLKTYHSCDTLSKSSIGSSNQEMLYPPEVLNTINFPGVPSHVLNLKISVVVMLLRNIRQINGLCNGTRLLITQLESNIIEATIITGEHLGEKVFIPKIVFTVKDKKWPFIFNRRQFPLRLSYAMTINKSQGQTLDIVGGPNKQGQTIPDSSWHSSVHIRAFIVVRIVRLWKTILPPHNEFISIYFLAVDDQKNAMHGTIPSEYSADFEDHLMEGNVYKINMFQVTKRKQSHNAVPLQKILYLSSTTRIEQINDNLDKYPQHYFQFATMDDIIARTDREYFMTGEKFLATSSASKIYINLDIPETAELKERAKNSKFMQKSAASISAEDGTTNHVQFAPLEWMMEMIVSTVRGMYATESDTPRRKWRTKAVVFGPLAEKLSRYQLTSSVISKGVHNDQLPEELKAIIDEEYIFTVGLTDQASDQVLLKYKIFAFLSNSPAPVSVNRFKGKDIAESVCEDDETENAATLTSDAMPTELFSDESPAKK</sequence>
<comment type="caution">
    <text evidence="6">The sequence shown here is derived from an EMBL/GenBank/DDBJ whole genome shotgun (WGS) entry which is preliminary data.</text>
</comment>
<feature type="domain" description="DNA helicase Pif1-like 2B" evidence="5">
    <location>
        <begin position="213"/>
        <end position="259"/>
    </location>
</feature>
<keyword evidence="1" id="KW-0067">ATP-binding</keyword>
<organism evidence="6 7">
    <name type="scientific">Phtheirospermum japonicum</name>
    <dbReference type="NCBI Taxonomy" id="374723"/>
    <lineage>
        <taxon>Eukaryota</taxon>
        <taxon>Viridiplantae</taxon>
        <taxon>Streptophyta</taxon>
        <taxon>Embryophyta</taxon>
        <taxon>Tracheophyta</taxon>
        <taxon>Spermatophyta</taxon>
        <taxon>Magnoliopsida</taxon>
        <taxon>eudicotyledons</taxon>
        <taxon>Gunneridae</taxon>
        <taxon>Pentapetalae</taxon>
        <taxon>asterids</taxon>
        <taxon>lamiids</taxon>
        <taxon>Lamiales</taxon>
        <taxon>Orobanchaceae</taxon>
        <taxon>Orobanchaceae incertae sedis</taxon>
        <taxon>Phtheirospermum</taxon>
    </lineage>
</organism>
<dbReference type="GO" id="GO:0000723">
    <property type="term" value="P:telomere maintenance"/>
    <property type="evidence" value="ECO:0007669"/>
    <property type="project" value="InterPro"/>
</dbReference>
<dbReference type="InterPro" id="IPR027417">
    <property type="entry name" value="P-loop_NTPase"/>
</dbReference>
<dbReference type="EC" id="5.6.2.3" evidence="1"/>
<evidence type="ECO:0000256" key="1">
    <source>
        <dbReference type="RuleBase" id="RU363044"/>
    </source>
</evidence>
<dbReference type="AlphaFoldDB" id="A0A830D2J4"/>
<dbReference type="GO" id="GO:0006281">
    <property type="term" value="P:DNA repair"/>
    <property type="evidence" value="ECO:0007669"/>
    <property type="project" value="UniProtKB-KW"/>
</dbReference>
<name>A0A830D2J4_9LAMI</name>
<comment type="cofactor">
    <cofactor evidence="1">
        <name>Mg(2+)</name>
        <dbReference type="ChEBI" id="CHEBI:18420"/>
    </cofactor>
</comment>
<protein>
    <recommendedName>
        <fullName evidence="1">ATP-dependent DNA helicase</fullName>
        <ecNumber evidence="1">5.6.2.3</ecNumber>
    </recommendedName>
</protein>
<proteinExistence type="inferred from homology"/>
<keyword evidence="1" id="KW-0233">DNA recombination</keyword>
<evidence type="ECO:0000313" key="6">
    <source>
        <dbReference type="EMBL" id="GFQ02404.1"/>
    </source>
</evidence>
<dbReference type="Gene3D" id="2.40.50.140">
    <property type="entry name" value="Nucleic acid-binding proteins"/>
    <property type="match status" value="1"/>
</dbReference>
<dbReference type="Pfam" id="PF21530">
    <property type="entry name" value="Pif1_2B_dom"/>
    <property type="match status" value="1"/>
</dbReference>
<keyword evidence="1" id="KW-0227">DNA damage</keyword>
<evidence type="ECO:0000259" key="5">
    <source>
        <dbReference type="Pfam" id="PF21530"/>
    </source>
</evidence>
<dbReference type="Pfam" id="PF02721">
    <property type="entry name" value="DUF223"/>
    <property type="match status" value="1"/>
</dbReference>
<feature type="domain" description="Replication protein A 70 kDa DNA-binding subunit B/D first OB fold" evidence="3">
    <location>
        <begin position="347"/>
        <end position="425"/>
    </location>
</feature>
<dbReference type="InterPro" id="IPR049163">
    <property type="entry name" value="Pif1-like_2B_dom"/>
</dbReference>
<dbReference type="EMBL" id="BMAC01000745">
    <property type="protein sequence ID" value="GFQ02404.1"/>
    <property type="molecule type" value="Genomic_DNA"/>
</dbReference>
<gene>
    <name evidence="6" type="ORF">PHJA_002384400</name>
</gene>
<keyword evidence="1" id="KW-0378">Hydrolase</keyword>
<comment type="catalytic activity">
    <reaction evidence="1">
        <text>ATP + H2O = ADP + phosphate + H(+)</text>
        <dbReference type="Rhea" id="RHEA:13065"/>
        <dbReference type="ChEBI" id="CHEBI:15377"/>
        <dbReference type="ChEBI" id="CHEBI:15378"/>
        <dbReference type="ChEBI" id="CHEBI:30616"/>
        <dbReference type="ChEBI" id="CHEBI:43474"/>
        <dbReference type="ChEBI" id="CHEBI:456216"/>
        <dbReference type="EC" id="5.6.2.3"/>
    </reaction>
</comment>
<dbReference type="OrthoDB" id="912502at2759"/>
<accession>A0A830D2J4</accession>
<dbReference type="GO" id="GO:0016787">
    <property type="term" value="F:hydrolase activity"/>
    <property type="evidence" value="ECO:0007669"/>
    <property type="project" value="UniProtKB-KW"/>
</dbReference>
<dbReference type="GO" id="GO:0043139">
    <property type="term" value="F:5'-3' DNA helicase activity"/>
    <property type="evidence" value="ECO:0007669"/>
    <property type="project" value="UniProtKB-EC"/>
</dbReference>
<dbReference type="InterPro" id="IPR012340">
    <property type="entry name" value="NA-bd_OB-fold"/>
</dbReference>
<feature type="domain" description="DNA helicase Pif1-like DEAD-box helicase" evidence="4">
    <location>
        <begin position="1"/>
        <end position="113"/>
    </location>
</feature>
<keyword evidence="1 6" id="KW-0347">Helicase</keyword>